<keyword evidence="2" id="KW-1185">Reference proteome</keyword>
<evidence type="ECO:0000313" key="1">
    <source>
        <dbReference type="EMBL" id="SUZ29622.1"/>
    </source>
</evidence>
<dbReference type="AlphaFoldDB" id="A0AA46HBX2"/>
<gene>
    <name evidence="1" type="ORF">CPBF424_34670</name>
</gene>
<comment type="caution">
    <text evidence="1">The sequence shown here is derived from an EMBL/GenBank/DDBJ whole genome shotgun (WGS) entry which is preliminary data.</text>
</comment>
<accession>A0AA46HBX2</accession>
<dbReference type="EMBL" id="UIHB01000006">
    <property type="protein sequence ID" value="SUZ29622.1"/>
    <property type="molecule type" value="Genomic_DNA"/>
</dbReference>
<reference evidence="1 2" key="1">
    <citation type="submission" date="2018-06" db="EMBL/GenBank/DDBJ databases">
        <authorList>
            <person name="Pothier F. J."/>
        </authorList>
    </citation>
    <scope>NUCLEOTIDE SEQUENCE [LARGE SCALE GENOMIC DNA]</scope>
    <source>
        <strain evidence="1 2">CPBF 424</strain>
    </source>
</reference>
<dbReference type="Pfam" id="PF03692">
    <property type="entry name" value="CxxCxxCC"/>
    <property type="match status" value="1"/>
</dbReference>
<dbReference type="Proteomes" id="UP000254168">
    <property type="component" value="Unassembled WGS sequence"/>
</dbReference>
<proteinExistence type="predicted"/>
<organism evidence="1 2">
    <name type="scientific">Xanthomonas euroxanthea</name>
    <dbReference type="NCBI Taxonomy" id="2259622"/>
    <lineage>
        <taxon>Bacteria</taxon>
        <taxon>Pseudomonadati</taxon>
        <taxon>Pseudomonadota</taxon>
        <taxon>Gammaproteobacteria</taxon>
        <taxon>Lysobacterales</taxon>
        <taxon>Lysobacteraceae</taxon>
        <taxon>Xanthomonas</taxon>
    </lineage>
</organism>
<name>A0AA46HBX2_9XANT</name>
<protein>
    <submittedName>
        <fullName evidence="1">YkgJ family cysteine cluster protein</fullName>
    </submittedName>
</protein>
<evidence type="ECO:0000313" key="2">
    <source>
        <dbReference type="Proteomes" id="UP000254168"/>
    </source>
</evidence>
<sequence length="169" mass="18726">MPPRAAPAPQAHTQCTHRSADNAAIQGTAAAMPVCCIQGRGRFTPRHAQGVWCKGGRTPVSPSLYLAFSIKNLCERCDAVCCRLTVMVDPSDRIPNHLTSVTPQGWHVMARDEEGWCVAIDAARMCCSIYETRPAICRRFVMSGPYCRDVRATYDDQRRRGIPLTLYNA</sequence>
<dbReference type="InterPro" id="IPR005358">
    <property type="entry name" value="Puta_zinc/iron-chelating_dom"/>
</dbReference>